<keyword evidence="7" id="KW-1185">Reference proteome</keyword>
<feature type="domain" description="Survival protein SurE-like phosphatase/nucleotidase" evidence="5">
    <location>
        <begin position="23"/>
        <end position="222"/>
    </location>
</feature>
<evidence type="ECO:0000256" key="1">
    <source>
        <dbReference type="ARBA" id="ARBA00011062"/>
    </source>
</evidence>
<evidence type="ECO:0000256" key="4">
    <source>
        <dbReference type="SAM" id="SignalP"/>
    </source>
</evidence>
<feature type="signal peptide" evidence="4">
    <location>
        <begin position="1"/>
        <end position="17"/>
    </location>
</feature>
<dbReference type="SUPFAM" id="SSF64167">
    <property type="entry name" value="SurE-like"/>
    <property type="match status" value="1"/>
</dbReference>
<dbReference type="Gene3D" id="3.40.1210.10">
    <property type="entry name" value="Survival protein SurE-like phosphatase/nucleotidase"/>
    <property type="match status" value="1"/>
</dbReference>
<dbReference type="Pfam" id="PF01975">
    <property type="entry name" value="SurE"/>
    <property type="match status" value="1"/>
</dbReference>
<dbReference type="AlphaFoldDB" id="A0AAJ0M7I0"/>
<evidence type="ECO:0000256" key="3">
    <source>
        <dbReference type="ARBA" id="ARBA00022801"/>
    </source>
</evidence>
<evidence type="ECO:0000259" key="5">
    <source>
        <dbReference type="Pfam" id="PF01975"/>
    </source>
</evidence>
<dbReference type="GO" id="GO:0008252">
    <property type="term" value="F:nucleotidase activity"/>
    <property type="evidence" value="ECO:0007669"/>
    <property type="project" value="InterPro"/>
</dbReference>
<keyword evidence="3" id="KW-0378">Hydrolase</keyword>
<dbReference type="InterPro" id="IPR036523">
    <property type="entry name" value="SurE-like_sf"/>
</dbReference>
<proteinExistence type="inferred from homology"/>
<reference evidence="6" key="2">
    <citation type="submission" date="2023-06" db="EMBL/GenBank/DDBJ databases">
        <authorList>
            <consortium name="Lawrence Berkeley National Laboratory"/>
            <person name="Haridas S."/>
            <person name="Hensen N."/>
            <person name="Bonometti L."/>
            <person name="Westerberg I."/>
            <person name="Brannstrom I.O."/>
            <person name="Guillou S."/>
            <person name="Cros-Aarteil S."/>
            <person name="Calhoun S."/>
            <person name="Kuo A."/>
            <person name="Mondo S."/>
            <person name="Pangilinan J."/>
            <person name="Riley R."/>
            <person name="Labutti K."/>
            <person name="Andreopoulos B."/>
            <person name="Lipzen A."/>
            <person name="Chen C."/>
            <person name="Yanf M."/>
            <person name="Daum C."/>
            <person name="Ng V."/>
            <person name="Clum A."/>
            <person name="Steindorff A."/>
            <person name="Ohm R."/>
            <person name="Martin F."/>
            <person name="Silar P."/>
            <person name="Natvig D."/>
            <person name="Lalanne C."/>
            <person name="Gautier V."/>
            <person name="Ament-Velasquez S.L."/>
            <person name="Kruys A."/>
            <person name="Hutchinson M.I."/>
            <person name="Powell A.J."/>
            <person name="Barry K."/>
            <person name="Miller A.N."/>
            <person name="Grigoriev I.V."/>
            <person name="Debuchy R."/>
            <person name="Gladieux P."/>
            <person name="Thoren M.H."/>
            <person name="Johannesson H."/>
        </authorList>
    </citation>
    <scope>NUCLEOTIDE SEQUENCE</scope>
    <source>
        <strain evidence="6">CBS 955.72</strain>
    </source>
</reference>
<evidence type="ECO:0000256" key="2">
    <source>
        <dbReference type="ARBA" id="ARBA00022723"/>
    </source>
</evidence>
<gene>
    <name evidence="6" type="ORF">B0T25DRAFT_594454</name>
</gene>
<dbReference type="PANTHER" id="PTHR30457:SF0">
    <property type="entry name" value="PHOSPHATASE, PUTATIVE (AFU_ORTHOLOGUE AFUA_4G01070)-RELATED"/>
    <property type="match status" value="1"/>
</dbReference>
<dbReference type="PANTHER" id="PTHR30457">
    <property type="entry name" value="5'-NUCLEOTIDASE SURE"/>
    <property type="match status" value="1"/>
</dbReference>
<dbReference type="GO" id="GO:0046872">
    <property type="term" value="F:metal ion binding"/>
    <property type="evidence" value="ECO:0007669"/>
    <property type="project" value="UniProtKB-KW"/>
</dbReference>
<dbReference type="EMBL" id="JAUIQD010000009">
    <property type="protein sequence ID" value="KAK3339676.1"/>
    <property type="molecule type" value="Genomic_DNA"/>
</dbReference>
<name>A0AAJ0M7I0_9PEZI</name>
<comment type="caution">
    <text evidence="6">The sequence shown here is derived from an EMBL/GenBank/DDBJ whole genome shotgun (WGS) entry which is preliminary data.</text>
</comment>
<comment type="similarity">
    <text evidence="1">Belongs to the SurE nucleotidase family.</text>
</comment>
<dbReference type="Proteomes" id="UP001275084">
    <property type="component" value="Unassembled WGS sequence"/>
</dbReference>
<accession>A0AAJ0M7I0</accession>
<evidence type="ECO:0000313" key="6">
    <source>
        <dbReference type="EMBL" id="KAK3339676.1"/>
    </source>
</evidence>
<feature type="chain" id="PRO_5042487832" evidence="4">
    <location>
        <begin position="18"/>
        <end position="301"/>
    </location>
</feature>
<keyword evidence="2" id="KW-0479">Metal-binding</keyword>
<dbReference type="InterPro" id="IPR030048">
    <property type="entry name" value="SurE"/>
</dbReference>
<sequence>MHIHRLLFLLPPISAHALGGIRIIQSNDDGWAELYVRSFHDALVASGHDVVLSAPAENKSGSSSLDVEPHPRATSCQYSSCPPASGPIGCNATSPRLNWVNSFPVTAMRYGIETIGPQFWNGAAPDLAVSGPNVGSNLFLQVPFSGTVGTAVYAVGQKGIPAIAFSGASHGTLSWNTTPVPERSLVYAELAARLTDAVVASGKPYLPPNVWLNVNFPEASDECNSAANFKWVLSRINPGIFSPADVQQCGGTRLPTETDVANGDGCYVSVSVGDARDKSTAPAAEQAVVLKKLGSLLSCLP</sequence>
<reference evidence="6" key="1">
    <citation type="journal article" date="2023" name="Mol. Phylogenet. Evol.">
        <title>Genome-scale phylogeny and comparative genomics of the fungal order Sordariales.</title>
        <authorList>
            <person name="Hensen N."/>
            <person name="Bonometti L."/>
            <person name="Westerberg I."/>
            <person name="Brannstrom I.O."/>
            <person name="Guillou S."/>
            <person name="Cros-Aarteil S."/>
            <person name="Calhoun S."/>
            <person name="Haridas S."/>
            <person name="Kuo A."/>
            <person name="Mondo S."/>
            <person name="Pangilinan J."/>
            <person name="Riley R."/>
            <person name="LaButti K."/>
            <person name="Andreopoulos B."/>
            <person name="Lipzen A."/>
            <person name="Chen C."/>
            <person name="Yan M."/>
            <person name="Daum C."/>
            <person name="Ng V."/>
            <person name="Clum A."/>
            <person name="Steindorff A."/>
            <person name="Ohm R.A."/>
            <person name="Martin F."/>
            <person name="Silar P."/>
            <person name="Natvig D.O."/>
            <person name="Lalanne C."/>
            <person name="Gautier V."/>
            <person name="Ament-Velasquez S.L."/>
            <person name="Kruys A."/>
            <person name="Hutchinson M.I."/>
            <person name="Powell A.J."/>
            <person name="Barry K."/>
            <person name="Miller A.N."/>
            <person name="Grigoriev I.V."/>
            <person name="Debuchy R."/>
            <person name="Gladieux P."/>
            <person name="Hiltunen Thoren M."/>
            <person name="Johannesson H."/>
        </authorList>
    </citation>
    <scope>NUCLEOTIDE SEQUENCE</scope>
    <source>
        <strain evidence="6">CBS 955.72</strain>
    </source>
</reference>
<evidence type="ECO:0000313" key="7">
    <source>
        <dbReference type="Proteomes" id="UP001275084"/>
    </source>
</evidence>
<protein>
    <submittedName>
        <fullName evidence="6">Survival protein sure-like phosphatase/nucleotidase</fullName>
    </submittedName>
</protein>
<organism evidence="6 7">
    <name type="scientific">Lasiosphaeria hispida</name>
    <dbReference type="NCBI Taxonomy" id="260671"/>
    <lineage>
        <taxon>Eukaryota</taxon>
        <taxon>Fungi</taxon>
        <taxon>Dikarya</taxon>
        <taxon>Ascomycota</taxon>
        <taxon>Pezizomycotina</taxon>
        <taxon>Sordariomycetes</taxon>
        <taxon>Sordariomycetidae</taxon>
        <taxon>Sordariales</taxon>
        <taxon>Lasiosphaeriaceae</taxon>
        <taxon>Lasiosphaeria</taxon>
    </lineage>
</organism>
<keyword evidence="4" id="KW-0732">Signal</keyword>
<dbReference type="InterPro" id="IPR002828">
    <property type="entry name" value="SurE-like_Pase/nucleotidase"/>
</dbReference>